<dbReference type="STRING" id="183478.A0A364MSL7"/>
<keyword evidence="7" id="KW-1185">Reference proteome</keyword>
<feature type="domain" description="Rhodanese" evidence="5">
    <location>
        <begin position="376"/>
        <end position="487"/>
    </location>
</feature>
<sequence length="1787" mass="195171">MAPRNHLNAYSGPDALRNYFDPDCAPMLPLVEIPPSLNPFYNDGVRIHAKMMSMHPSNNVKVMPALNMLAKEVQPEKSKTVVEYSSGSTVISLALVSRINHGIHDVRAFLSNKTSGPKLRLMQFFGLDITLFGGPSQPDPHDERGGIQRARKMAEEDETVLNVNQYENDANWQSHVRWTGPQIHEQLPDIRLLCAGMGTSGTMTGLGQYFKMAKPSVVRLGVCTAAGDRVPGPRSLALLSPVEFPWRDSVDAIEEVGSKDAFGLSLQLCREGLVCGPSSGFNLKGLFNYLEKRKASGTLSELAGPNGLVDCAFVCCDGPYQYIDEYFEKLGSDAFHPIRNENLKVVDLYRYDEAWEMEPPRALSHFTSTAHDGGLEAVLLDLRKPEDFITSHIPGSYNLPLQSSNASTPSPFFDTTVLEKQWKELEATFTSDRISAHDLSGKEVYVVCYQGDTARVATSVLRAKGISASSVKGGIAAVRKDLPHLQMAERGRGLVQKDWSKMPDVVTSELRVDSLSPRSRSQATLVIGIGFEIAHQLLQRDNFHVLLGSRSTSKGSAALQDLQSRNLAGSVELVHLDVQSDEHIQQIAASIKEKQGKLDLLFNNAAVALPDGATEREKLTTAFDVNATGPWLLSKALIPLLKKSQNPRIINISSGAGSIGRRLSPESPMYKIQAVQYRASKVAFNMLTACLHVEYGLGIEQQDKMMMMAEKTEAEAEEKDAEAVEEANKKIKAFCYDPGFTASNLGPHNKEEFGARSAKDTVTSIMEIVDGKRDEEVDCSRESFLTHGFEGVVSGLLPLKILENLLFALFEFIVLLRHSAELTTPASPLNDTLNTLPTAKDAPFNAFQRQHDPTCLPDTRVDLLRDIRDWADGDDSPSIFWLSGLAGTGKTTIAHTVAAQHHAKGRLAASFFFSRAGGDVSHAGKFITSIAVQLASNIPGLRRKICDAILKHSDIASQSLDEQWRELVLGPLSRLENKEGQLKYVLVVDALDECGDQNNVQIILQRLAEVQSLQGVQLRVLLTSRPEVPIQYGFTQVRQEEHRDFVLHDIEPAVIEHDIAVFLRHRLGLIRKKCGLEAGWPEESAIARLVQNSGGLFIWAATACRFIAEDSQLAETRLCSLLHQGGSSTLPLPPERKLDEIYTTVLTSSMRGEYTEAESQTLHQLFRQIVGPIVTMQDPLSVASLAELLGKNVKNLRRTLANLHSVLDVPESDSSAIRLLHPSFRDFLLSPSRCSRPQFRIHKRTVHGEMYRHCLEVMSKRLQRDMCGLAEPGARITDLSRAKVDKHIQAHIQYACRFWVYHCRRSDVNTGNCCDVEAFLLFSPMSSVVREIFSEEAPGCLVYMPEMLRNWDACLQTLKGHSSWVTAVAFSPDGKTLASASWDDTVKLWDAGSGKALQTLKGHSYGVNSVAFSPDGKTLASASRDKTVKLWDAGSGKALQTLKGHSSSVTAVAFSPDGKTLASASNDKTVKLWDTGSSKALQTLKGHSYGVNSVAFSPDGKTLASASWDETVKLWDAGSGKALQTLKGHSYGVNSVAFSPDGKTLASASRDKTVKLWDAGSGKALQTLKGHSSSVTAVAFSPDGKTLASASGDATVKLWDAGSGKALQTLRGHSQDVNSVAFSPDGKTLASASEDTTVKLWDAGSSKALQTLKGHSLWVTAVTFSPDGKTLASASEDKTVKLWDAGSGEALQTLITTSAVQKLWFDITGDCLWSDKGVLLTTGLPDNGAPHAASKLLSLSGEEWVCWNGKRVLWLPSEYRSSIVAVHDETIAFGYASGLVSILRFQF</sequence>
<dbReference type="Pfam" id="PF24883">
    <property type="entry name" value="NPHP3_N"/>
    <property type="match status" value="1"/>
</dbReference>
<dbReference type="Pfam" id="PF00106">
    <property type="entry name" value="adh_short"/>
    <property type="match status" value="1"/>
</dbReference>
<dbReference type="InterPro" id="IPR036873">
    <property type="entry name" value="Rhodanese-like_dom_sf"/>
</dbReference>
<dbReference type="InterPro" id="IPR020472">
    <property type="entry name" value="WD40_PAC1"/>
</dbReference>
<dbReference type="GO" id="GO:0035097">
    <property type="term" value="C:histone methyltransferase complex"/>
    <property type="evidence" value="ECO:0007669"/>
    <property type="project" value="UniProtKB-ARBA"/>
</dbReference>
<dbReference type="PRINTS" id="PR00081">
    <property type="entry name" value="GDHRDH"/>
</dbReference>
<feature type="repeat" description="WD" evidence="3">
    <location>
        <begin position="1358"/>
        <end position="1399"/>
    </location>
</feature>
<dbReference type="PROSITE" id="PS50294">
    <property type="entry name" value="WD_REPEATS_REGION"/>
    <property type="match status" value="8"/>
</dbReference>
<evidence type="ECO:0000256" key="4">
    <source>
        <dbReference type="SAM" id="Coils"/>
    </source>
</evidence>
<dbReference type="Gene3D" id="3.40.50.720">
    <property type="entry name" value="NAD(P)-binding Rossmann-like Domain"/>
    <property type="match status" value="1"/>
</dbReference>
<dbReference type="InterPro" id="IPR001680">
    <property type="entry name" value="WD40_rpt"/>
</dbReference>
<keyword evidence="4" id="KW-0175">Coiled coil</keyword>
<keyword evidence="2" id="KW-0677">Repeat</keyword>
<feature type="repeat" description="WD" evidence="3">
    <location>
        <begin position="1652"/>
        <end position="1693"/>
    </location>
</feature>
<dbReference type="SUPFAM" id="SSF52821">
    <property type="entry name" value="Rhodanese/Cell cycle control phosphatase"/>
    <property type="match status" value="1"/>
</dbReference>
<proteinExistence type="predicted"/>
<feature type="repeat" description="WD" evidence="3">
    <location>
        <begin position="1484"/>
        <end position="1525"/>
    </location>
</feature>
<dbReference type="PROSITE" id="PS50206">
    <property type="entry name" value="RHODANESE_3"/>
    <property type="match status" value="1"/>
</dbReference>
<evidence type="ECO:0000256" key="1">
    <source>
        <dbReference type="ARBA" id="ARBA00022574"/>
    </source>
</evidence>
<feature type="repeat" description="WD" evidence="3">
    <location>
        <begin position="1526"/>
        <end position="1567"/>
    </location>
</feature>
<dbReference type="InterPro" id="IPR036291">
    <property type="entry name" value="NAD(P)-bd_dom_sf"/>
</dbReference>
<keyword evidence="1 3" id="KW-0853">WD repeat</keyword>
<dbReference type="Gene3D" id="2.130.10.10">
    <property type="entry name" value="YVTN repeat-like/Quinoprotein amine dehydrogenase"/>
    <property type="match status" value="4"/>
</dbReference>
<dbReference type="SUPFAM" id="SSF51735">
    <property type="entry name" value="NAD(P)-binding Rossmann-fold domains"/>
    <property type="match status" value="1"/>
</dbReference>
<dbReference type="InterPro" id="IPR002347">
    <property type="entry name" value="SDR_fam"/>
</dbReference>
<evidence type="ECO:0000256" key="2">
    <source>
        <dbReference type="ARBA" id="ARBA00022737"/>
    </source>
</evidence>
<dbReference type="InterPro" id="IPR001926">
    <property type="entry name" value="TrpB-like_PALP"/>
</dbReference>
<dbReference type="InterPro" id="IPR015943">
    <property type="entry name" value="WD40/YVTN_repeat-like_dom_sf"/>
</dbReference>
<dbReference type="Gene3D" id="3.40.250.10">
    <property type="entry name" value="Rhodanese-like domain"/>
    <property type="match status" value="1"/>
</dbReference>
<dbReference type="Proteomes" id="UP000249619">
    <property type="component" value="Unassembled WGS sequence"/>
</dbReference>
<evidence type="ECO:0000259" key="5">
    <source>
        <dbReference type="PROSITE" id="PS50206"/>
    </source>
</evidence>
<dbReference type="CDD" id="cd00200">
    <property type="entry name" value="WD40"/>
    <property type="match status" value="1"/>
</dbReference>
<dbReference type="Pfam" id="PF23414">
    <property type="entry name" value="Beta-prop_EML_2"/>
    <property type="match status" value="1"/>
</dbReference>
<dbReference type="Pfam" id="PF00400">
    <property type="entry name" value="WD40"/>
    <property type="match status" value="3"/>
</dbReference>
<dbReference type="Gene3D" id="3.40.50.300">
    <property type="entry name" value="P-loop containing nucleotide triphosphate hydrolases"/>
    <property type="match status" value="1"/>
</dbReference>
<feature type="repeat" description="WD" evidence="3">
    <location>
        <begin position="1400"/>
        <end position="1441"/>
    </location>
</feature>
<feature type="repeat" description="WD" evidence="3">
    <location>
        <begin position="1568"/>
        <end position="1609"/>
    </location>
</feature>
<organism evidence="6 7">
    <name type="scientific">Stemphylium lycopersici</name>
    <name type="common">Tomato gray leaf spot disease fungus</name>
    <name type="synonym">Thyrospora lycopersici</name>
    <dbReference type="NCBI Taxonomy" id="183478"/>
    <lineage>
        <taxon>Eukaryota</taxon>
        <taxon>Fungi</taxon>
        <taxon>Dikarya</taxon>
        <taxon>Ascomycota</taxon>
        <taxon>Pezizomycotina</taxon>
        <taxon>Dothideomycetes</taxon>
        <taxon>Pleosporomycetidae</taxon>
        <taxon>Pleosporales</taxon>
        <taxon>Pleosporineae</taxon>
        <taxon>Pleosporaceae</taxon>
        <taxon>Stemphylium</taxon>
    </lineage>
</organism>
<feature type="coiled-coil region" evidence="4">
    <location>
        <begin position="699"/>
        <end position="729"/>
    </location>
</feature>
<dbReference type="InterPro" id="IPR036052">
    <property type="entry name" value="TrpB-like_PALP_sf"/>
</dbReference>
<dbReference type="SUPFAM" id="SSF52540">
    <property type="entry name" value="P-loop containing nucleoside triphosphate hydrolases"/>
    <property type="match status" value="1"/>
</dbReference>
<dbReference type="Gene3D" id="3.40.50.1100">
    <property type="match status" value="2"/>
</dbReference>
<dbReference type="InterPro" id="IPR027417">
    <property type="entry name" value="P-loop_NTPase"/>
</dbReference>
<evidence type="ECO:0000313" key="6">
    <source>
        <dbReference type="EMBL" id="RAR02083.1"/>
    </source>
</evidence>
<dbReference type="PANTHER" id="PTHR44129">
    <property type="entry name" value="WD REPEAT-CONTAINING PROTEIN POP1"/>
    <property type="match status" value="1"/>
</dbReference>
<reference evidence="7" key="1">
    <citation type="submission" date="2018-05" db="EMBL/GenBank/DDBJ databases">
        <title>Draft genome sequence of Stemphylium lycopersici strain CIDEFI 213.</title>
        <authorList>
            <person name="Medina R."/>
            <person name="Franco M.E.E."/>
            <person name="Lucentini C.G."/>
            <person name="Saparrat M.C.N."/>
            <person name="Balatti P.A."/>
        </authorList>
    </citation>
    <scope>NUCLEOTIDE SEQUENCE [LARGE SCALE GENOMIC DNA]</scope>
    <source>
        <strain evidence="7">CIDEFI 213</strain>
    </source>
</reference>
<dbReference type="FunFam" id="3.40.50.1100:FF:000058">
    <property type="entry name" value="Cysteine synthase B, putative"/>
    <property type="match status" value="1"/>
</dbReference>
<dbReference type="FunFam" id="2.130.10.10:FF:000228">
    <property type="entry name" value="COMPASS-like H3K4 histone methylase component WDR5A"/>
    <property type="match status" value="2"/>
</dbReference>
<feature type="repeat" description="WD" evidence="3">
    <location>
        <begin position="1610"/>
        <end position="1651"/>
    </location>
</feature>
<protein>
    <submittedName>
        <fullName evidence="6">Tryptophan synthase beta subunit-like PLP-dependent enzyme</fullName>
    </submittedName>
</protein>
<dbReference type="InterPro" id="IPR011043">
    <property type="entry name" value="Gal_Oxase/kelch_b-propeller"/>
</dbReference>
<dbReference type="InterPro" id="IPR001763">
    <property type="entry name" value="Rhodanese-like_dom"/>
</dbReference>
<dbReference type="SUPFAM" id="SSF50965">
    <property type="entry name" value="Galactose oxidase, central domain"/>
    <property type="match status" value="1"/>
</dbReference>
<accession>A0A364MSL7</accession>
<dbReference type="SUPFAM" id="SSF53686">
    <property type="entry name" value="Tryptophan synthase beta subunit-like PLP-dependent enzymes"/>
    <property type="match status" value="1"/>
</dbReference>
<comment type="caution">
    <text evidence="6">The sequence shown here is derived from an EMBL/GenBank/DDBJ whole genome shotgun (WGS) entry which is preliminary data.</text>
</comment>
<dbReference type="PRINTS" id="PR00320">
    <property type="entry name" value="GPROTEINBRPT"/>
</dbReference>
<dbReference type="Pfam" id="PF00291">
    <property type="entry name" value="PALP"/>
    <property type="match status" value="1"/>
</dbReference>
<dbReference type="InterPro" id="IPR055442">
    <property type="entry name" value="Beta-prop_EML-like_2nd"/>
</dbReference>
<name>A0A364MSL7_STELY</name>
<dbReference type="SMART" id="SM00450">
    <property type="entry name" value="RHOD"/>
    <property type="match status" value="1"/>
</dbReference>
<dbReference type="InterPro" id="IPR036322">
    <property type="entry name" value="WD40_repeat_dom_sf"/>
</dbReference>
<dbReference type="InterPro" id="IPR056884">
    <property type="entry name" value="NPHP3-like_N"/>
</dbReference>
<dbReference type="SMART" id="SM00320">
    <property type="entry name" value="WD40"/>
    <property type="match status" value="8"/>
</dbReference>
<dbReference type="CDD" id="cd00158">
    <property type="entry name" value="RHOD"/>
    <property type="match status" value="1"/>
</dbReference>
<dbReference type="PROSITE" id="PS50082">
    <property type="entry name" value="WD_REPEATS_2"/>
    <property type="match status" value="8"/>
</dbReference>
<dbReference type="Pfam" id="PF00581">
    <property type="entry name" value="Rhodanese"/>
    <property type="match status" value="1"/>
</dbReference>
<dbReference type="InterPro" id="IPR050349">
    <property type="entry name" value="WD_LIS1/nudF_dynein_reg"/>
</dbReference>
<feature type="repeat" description="WD" evidence="3">
    <location>
        <begin position="1442"/>
        <end position="1483"/>
    </location>
</feature>
<gene>
    <name evidence="6" type="ORF">DDE83_008703</name>
</gene>
<dbReference type="SUPFAM" id="SSF50978">
    <property type="entry name" value="WD40 repeat-like"/>
    <property type="match status" value="1"/>
</dbReference>
<dbReference type="EMBL" id="QGDH01000233">
    <property type="protein sequence ID" value="RAR02083.1"/>
    <property type="molecule type" value="Genomic_DNA"/>
</dbReference>
<evidence type="ECO:0000313" key="7">
    <source>
        <dbReference type="Proteomes" id="UP000249619"/>
    </source>
</evidence>
<evidence type="ECO:0000256" key="3">
    <source>
        <dbReference type="PROSITE-ProRule" id="PRU00221"/>
    </source>
</evidence>